<accession>A0A2A5KPJ2</accession>
<dbReference type="EMBL" id="NXDM01000023">
    <property type="protein sequence ID" value="PCK78932.1"/>
    <property type="molecule type" value="Genomic_DNA"/>
</dbReference>
<comment type="caution">
    <text evidence="1">The sequence shown here is derived from an EMBL/GenBank/DDBJ whole genome shotgun (WGS) entry which is preliminary data.</text>
</comment>
<protein>
    <submittedName>
        <fullName evidence="1">Uncharacterized protein</fullName>
    </submittedName>
</protein>
<keyword evidence="2" id="KW-1185">Reference proteome</keyword>
<dbReference type="Proteomes" id="UP000218807">
    <property type="component" value="Unassembled WGS sequence"/>
</dbReference>
<dbReference type="AlphaFoldDB" id="A0A2A5KPJ2"/>
<evidence type="ECO:0000313" key="2">
    <source>
        <dbReference type="Proteomes" id="UP000218807"/>
    </source>
</evidence>
<proteinExistence type="predicted"/>
<sequence length="124" mass="13407">MVSGLKFSKPGRESQRGHIDLFNEAKREVEEEIAVPDIDRSTSFGIGLAYDPVFRHPELTLLMPSKSVAASILAGAENAPDRNEAFQLLAAQSTNSSMRMAHSRALPKLGASSSHGSFFESTCV</sequence>
<dbReference type="RefSeq" id="WP_096763953.1">
    <property type="nucleotide sequence ID" value="NZ_CP104152.1"/>
</dbReference>
<name>A0A2A5KPJ2_9HYPH</name>
<reference evidence="1 2" key="1">
    <citation type="submission" date="2017-09" db="EMBL/GenBank/DDBJ databases">
        <title>Comparative genomics of rhizobia isolated from Phaseolus vulgaris in China.</title>
        <authorList>
            <person name="Tong W."/>
        </authorList>
    </citation>
    <scope>NUCLEOTIDE SEQUENCE [LARGE SCALE GENOMIC DNA]</scope>
    <source>
        <strain evidence="1 2">L101</strain>
    </source>
</reference>
<evidence type="ECO:0000313" key="1">
    <source>
        <dbReference type="EMBL" id="PCK78932.1"/>
    </source>
</evidence>
<gene>
    <name evidence="1" type="ORF">CPT34_21430</name>
</gene>
<organism evidence="1 2">
    <name type="scientific">Rhizobium sophoriradicis</name>
    <dbReference type="NCBI Taxonomy" id="1535245"/>
    <lineage>
        <taxon>Bacteria</taxon>
        <taxon>Pseudomonadati</taxon>
        <taxon>Pseudomonadota</taxon>
        <taxon>Alphaproteobacteria</taxon>
        <taxon>Hyphomicrobiales</taxon>
        <taxon>Rhizobiaceae</taxon>
        <taxon>Rhizobium/Agrobacterium group</taxon>
        <taxon>Rhizobium</taxon>
    </lineage>
</organism>